<dbReference type="GO" id="GO:0009289">
    <property type="term" value="C:pilus"/>
    <property type="evidence" value="ECO:0007669"/>
    <property type="project" value="InterPro"/>
</dbReference>
<dbReference type="OrthoDB" id="6052623at2"/>
<dbReference type="AlphaFoldDB" id="A0A0R0B0R1"/>
<evidence type="ECO:0000313" key="3">
    <source>
        <dbReference type="Proteomes" id="UP000051757"/>
    </source>
</evidence>
<dbReference type="Proteomes" id="UP000051757">
    <property type="component" value="Unassembled WGS sequence"/>
</dbReference>
<evidence type="ECO:0000256" key="1">
    <source>
        <dbReference type="SAM" id="SignalP"/>
    </source>
</evidence>
<dbReference type="Gene3D" id="2.60.40.2040">
    <property type="entry name" value="CFA/I fimbrial subunit E, pilin domain"/>
    <property type="match status" value="1"/>
</dbReference>
<dbReference type="InterPro" id="IPR007540">
    <property type="entry name" value="Fimbrial_CS1-type"/>
</dbReference>
<organism evidence="2 3">
    <name type="scientific">Stenotrophomonas beteli</name>
    <dbReference type="NCBI Taxonomy" id="3384461"/>
    <lineage>
        <taxon>Bacteria</taxon>
        <taxon>Pseudomonadati</taxon>
        <taxon>Pseudomonadota</taxon>
        <taxon>Gammaproteobacteria</taxon>
        <taxon>Lysobacterales</taxon>
        <taxon>Lysobacteraceae</taxon>
        <taxon>Stenotrophomonas</taxon>
        <taxon>Stenotrophomonas maltophilia group</taxon>
    </lineage>
</organism>
<feature type="chain" id="PRO_5006391621" evidence="1">
    <location>
        <begin position="24"/>
        <end position="169"/>
    </location>
</feature>
<dbReference type="EMBL" id="LLXV01000032">
    <property type="protein sequence ID" value="KRG50687.1"/>
    <property type="molecule type" value="Genomic_DNA"/>
</dbReference>
<keyword evidence="1" id="KW-0732">Signal</keyword>
<evidence type="ECO:0000313" key="2">
    <source>
        <dbReference type="EMBL" id="KRG50687.1"/>
    </source>
</evidence>
<sequence length="169" mass="17563">MHAIIKKAALAAALATASLSAHAVETKISVYADVDPTLALLRDDGTPLPDMVTLTHDPLRGLIPDTQRVRIHSNDEIADIEARIDGPFVLANETGAVTVPMTISLNNRALGTTAIEYKAADLFNGAGSTPGASISMPLTIAQTTPAPIATKGRYAGIVSVVLNQKATTP</sequence>
<dbReference type="Pfam" id="PF04449">
    <property type="entry name" value="Fimbrial_CS1"/>
    <property type="match status" value="1"/>
</dbReference>
<feature type="signal peptide" evidence="1">
    <location>
        <begin position="1"/>
        <end position="23"/>
    </location>
</feature>
<protein>
    <submittedName>
        <fullName evidence="2">Fimbrial protein</fullName>
    </submittedName>
</protein>
<gene>
    <name evidence="2" type="ORF">ARC23_11315</name>
</gene>
<name>A0A0R0B0R1_9GAMM</name>
<reference evidence="2 3" key="1">
    <citation type="journal article" date="2016" name="Front. Microbiol.">
        <title>Genome Sequence of Type Strains of Genus Stenotrophomonas.</title>
        <authorList>
            <person name="Patil P.P."/>
            <person name="Midha S."/>
            <person name="Kumar S."/>
            <person name="Patil P.B."/>
        </authorList>
    </citation>
    <scope>NUCLEOTIDE SEQUENCE [LARGE SCALE GENOMIC DNA]</scope>
    <source>
        <strain evidence="2 3">LMG 978</strain>
    </source>
</reference>
<keyword evidence="3" id="KW-1185">Reference proteome</keyword>
<comment type="caution">
    <text evidence="2">The sequence shown here is derived from an EMBL/GenBank/DDBJ whole genome shotgun (WGS) entry which is preliminary data.</text>
</comment>
<proteinExistence type="predicted"/>
<accession>A0A0R0B0R1</accession>